<evidence type="ECO:0000259" key="8">
    <source>
        <dbReference type="PROSITE" id="PS50109"/>
    </source>
</evidence>
<dbReference type="HOGENOM" id="CLU_000445_114_51_10"/>
<dbReference type="GO" id="GO:0005886">
    <property type="term" value="C:plasma membrane"/>
    <property type="evidence" value="ECO:0007669"/>
    <property type="project" value="TreeGrafter"/>
</dbReference>
<evidence type="ECO:0000259" key="11">
    <source>
        <dbReference type="PROSITE" id="PS50113"/>
    </source>
</evidence>
<evidence type="ECO:0000256" key="4">
    <source>
        <dbReference type="ARBA" id="ARBA00022679"/>
    </source>
</evidence>
<keyword evidence="4" id="KW-0808">Transferase</keyword>
<gene>
    <name evidence="12" type="ordered locus">MROS_2019</name>
</gene>
<feature type="domain" description="PAS" evidence="10">
    <location>
        <begin position="422"/>
        <end position="467"/>
    </location>
</feature>
<dbReference type="Gene3D" id="3.40.50.2300">
    <property type="match status" value="2"/>
</dbReference>
<feature type="domain" description="PAC" evidence="11">
    <location>
        <begin position="493"/>
        <end position="547"/>
    </location>
</feature>
<dbReference type="SUPFAM" id="SSF52172">
    <property type="entry name" value="CheY-like"/>
    <property type="match status" value="2"/>
</dbReference>
<dbReference type="Pfam" id="PF02518">
    <property type="entry name" value="HATPase_c"/>
    <property type="match status" value="1"/>
</dbReference>
<evidence type="ECO:0000313" key="13">
    <source>
        <dbReference type="Proteomes" id="UP000009011"/>
    </source>
</evidence>
<dbReference type="GO" id="GO:0005524">
    <property type="term" value="F:ATP binding"/>
    <property type="evidence" value="ECO:0007669"/>
    <property type="project" value="UniProtKB-KW"/>
</dbReference>
<sequence length="783" mass="89382">MSGRYKILYIEDNFFDQDLVKNCLEEKGEFEVTIASTASEGMVYISKNEFDLILLDNKLPDMNGIEILKKLGNVKKETPVIIFTSKGNDELVVESLREGAATYISKASSYIDLLPPLLKKTIEEFKSGVSRSTRLSSLSKKILYIERTHTDIDLTREKFNEIAPNLAIDAVDSTEKGLEILSQPNDYDIVLIDLRMQRMNALDFLREIKLRGIKIPVIILTGYGDEEVAMAAIHLGAFDYIVKRENYLLQLPYSIYNAINRFNTLSINESLQNELIKLNRSLEKKVEERTNQLKEEFEERKKLEQKYRDIFYNHSAVKILIDSETGEITDINKSAEKFLNVSPDKLIGTKAAEIFGGISKYIDNASGRIKFSNLDVCEFEILKNGKPFKEVEAFCNSIQQGNKIIWELILHDITEKRKIEEKANLLRRAIEQSPVTVVITDTNGIIEYVNPVFTKVTGYSLEEAIGRKNNLLKSGQHAAEFYKNLWDTIKSGKQWSGEFLNKKKDGTLYWEDAVIFPVINRAGNITNYVAIKEDITEKKKMIQELIEAKEKAEEMNRVKSIFFANMSHELRTPFVGIMGYAELLRELLDVDELREMAEGIYRTSQRMVDTLSKILDITKIESEKIEVKYTEVNIRRLLEDICNEYYAAIKSKNLYLKKDFNNLPDKILSDEKLISEIISNLISNAIKFTSKGGIEIKAETRTKKQMNFLALSVSDTGIGIPREKIDLIWEEFRQVSEGSSRDFQGTGLGLTICKKYTELLGGKISVESEYGAGSTFLVEIPLL</sequence>
<feature type="coiled-coil region" evidence="7">
    <location>
        <begin position="531"/>
        <end position="558"/>
    </location>
</feature>
<evidence type="ECO:0000256" key="5">
    <source>
        <dbReference type="ARBA" id="ARBA00022777"/>
    </source>
</evidence>
<evidence type="ECO:0000313" key="12">
    <source>
        <dbReference type="EMBL" id="AFN75251.1"/>
    </source>
</evidence>
<dbReference type="InterPro" id="IPR004358">
    <property type="entry name" value="Sig_transdc_His_kin-like_C"/>
</dbReference>
<dbReference type="FunFam" id="3.30.565.10:FF:000010">
    <property type="entry name" value="Sensor histidine kinase RcsC"/>
    <property type="match status" value="1"/>
</dbReference>
<keyword evidence="7" id="KW-0175">Coiled coil</keyword>
<dbReference type="SMART" id="SM00091">
    <property type="entry name" value="PAS"/>
    <property type="match status" value="2"/>
</dbReference>
<dbReference type="InterPro" id="IPR011006">
    <property type="entry name" value="CheY-like_superfamily"/>
</dbReference>
<feature type="domain" description="Response regulatory" evidence="9">
    <location>
        <begin position="6"/>
        <end position="121"/>
    </location>
</feature>
<dbReference type="GO" id="GO:0000155">
    <property type="term" value="F:phosphorelay sensor kinase activity"/>
    <property type="evidence" value="ECO:0007669"/>
    <property type="project" value="InterPro"/>
</dbReference>
<dbReference type="SUPFAM" id="SSF55874">
    <property type="entry name" value="ATPase domain of HSP90 chaperone/DNA topoisomerase II/histidine kinase"/>
    <property type="match status" value="1"/>
</dbReference>
<dbReference type="InterPro" id="IPR000700">
    <property type="entry name" value="PAS-assoc_C"/>
</dbReference>
<dbReference type="SMART" id="SM00086">
    <property type="entry name" value="PAC"/>
    <property type="match status" value="1"/>
</dbReference>
<keyword evidence="12" id="KW-0547">Nucleotide-binding</keyword>
<dbReference type="SMART" id="SM00448">
    <property type="entry name" value="REC"/>
    <property type="match status" value="2"/>
</dbReference>
<dbReference type="eggNOG" id="COG0745">
    <property type="taxonomic scope" value="Bacteria"/>
</dbReference>
<comment type="catalytic activity">
    <reaction evidence="1">
        <text>ATP + protein L-histidine = ADP + protein N-phospho-L-histidine.</text>
        <dbReference type="EC" id="2.7.13.3"/>
    </reaction>
</comment>
<dbReference type="GO" id="GO:0009927">
    <property type="term" value="F:histidine phosphotransfer kinase activity"/>
    <property type="evidence" value="ECO:0007669"/>
    <property type="project" value="TreeGrafter"/>
</dbReference>
<dbReference type="Proteomes" id="UP000009011">
    <property type="component" value="Chromosome"/>
</dbReference>
<dbReference type="PROSITE" id="PS50109">
    <property type="entry name" value="HIS_KIN"/>
    <property type="match status" value="1"/>
</dbReference>
<dbReference type="SUPFAM" id="SSF55785">
    <property type="entry name" value="PYP-like sensor domain (PAS domain)"/>
    <property type="match status" value="2"/>
</dbReference>
<dbReference type="InterPro" id="IPR001610">
    <property type="entry name" value="PAC"/>
</dbReference>
<dbReference type="SMART" id="SM00388">
    <property type="entry name" value="HisKA"/>
    <property type="match status" value="1"/>
</dbReference>
<dbReference type="eggNOG" id="COG3437">
    <property type="taxonomic scope" value="Bacteria"/>
</dbReference>
<dbReference type="InterPro" id="IPR000014">
    <property type="entry name" value="PAS"/>
</dbReference>
<dbReference type="CDD" id="cd00156">
    <property type="entry name" value="REC"/>
    <property type="match status" value="2"/>
</dbReference>
<keyword evidence="12" id="KW-0067">ATP-binding</keyword>
<feature type="modified residue" description="4-aspartylphosphate" evidence="6">
    <location>
        <position position="193"/>
    </location>
</feature>
<dbReference type="STRING" id="1191523.MROS_2019"/>
<feature type="modified residue" description="4-aspartylphosphate" evidence="6">
    <location>
        <position position="56"/>
    </location>
</feature>
<dbReference type="Pfam" id="PF00512">
    <property type="entry name" value="HisKA"/>
    <property type="match status" value="1"/>
</dbReference>
<dbReference type="CDD" id="cd16922">
    <property type="entry name" value="HATPase_EvgS-ArcB-TorS-like"/>
    <property type="match status" value="1"/>
</dbReference>
<dbReference type="SUPFAM" id="SSF47384">
    <property type="entry name" value="Homodimeric domain of signal transducing histidine kinase"/>
    <property type="match status" value="1"/>
</dbReference>
<dbReference type="Pfam" id="PF13426">
    <property type="entry name" value="PAS_9"/>
    <property type="match status" value="2"/>
</dbReference>
<dbReference type="CDD" id="cd00082">
    <property type="entry name" value="HisKA"/>
    <property type="match status" value="1"/>
</dbReference>
<dbReference type="CDD" id="cd00130">
    <property type="entry name" value="PAS"/>
    <property type="match status" value="2"/>
</dbReference>
<keyword evidence="13" id="KW-1185">Reference proteome</keyword>
<protein>
    <recommendedName>
        <fullName evidence="2">histidine kinase</fullName>
        <ecNumber evidence="2">2.7.13.3</ecNumber>
    </recommendedName>
</protein>
<dbReference type="OrthoDB" id="9811889at2"/>
<evidence type="ECO:0000259" key="9">
    <source>
        <dbReference type="PROSITE" id="PS50110"/>
    </source>
</evidence>
<feature type="domain" description="Histidine kinase" evidence="8">
    <location>
        <begin position="565"/>
        <end position="783"/>
    </location>
</feature>
<evidence type="ECO:0000256" key="6">
    <source>
        <dbReference type="PROSITE-ProRule" id="PRU00169"/>
    </source>
</evidence>
<evidence type="ECO:0000256" key="7">
    <source>
        <dbReference type="SAM" id="Coils"/>
    </source>
</evidence>
<keyword evidence="5 12" id="KW-0418">Kinase</keyword>
<dbReference type="AlphaFoldDB" id="I7A5S5"/>
<dbReference type="InterPro" id="IPR003594">
    <property type="entry name" value="HATPase_dom"/>
</dbReference>
<dbReference type="PROSITE" id="PS50112">
    <property type="entry name" value="PAS"/>
    <property type="match status" value="1"/>
</dbReference>
<keyword evidence="3 6" id="KW-0597">Phosphoprotein</keyword>
<dbReference type="Gene3D" id="3.30.450.20">
    <property type="entry name" value="PAS domain"/>
    <property type="match status" value="2"/>
</dbReference>
<evidence type="ECO:0000256" key="3">
    <source>
        <dbReference type="ARBA" id="ARBA00022553"/>
    </source>
</evidence>
<dbReference type="KEGG" id="mro:MROS_2019"/>
<dbReference type="eggNOG" id="COG2205">
    <property type="taxonomic scope" value="Bacteria"/>
</dbReference>
<dbReference type="PANTHER" id="PTHR43047">
    <property type="entry name" value="TWO-COMPONENT HISTIDINE PROTEIN KINASE"/>
    <property type="match status" value="1"/>
</dbReference>
<dbReference type="RefSeq" id="WP_014856683.1">
    <property type="nucleotide sequence ID" value="NC_018178.1"/>
</dbReference>
<accession>I7A5S5</accession>
<feature type="coiled-coil region" evidence="7">
    <location>
        <begin position="268"/>
        <end position="306"/>
    </location>
</feature>
<evidence type="ECO:0000256" key="2">
    <source>
        <dbReference type="ARBA" id="ARBA00012438"/>
    </source>
</evidence>
<dbReference type="SMART" id="SM00387">
    <property type="entry name" value="HATPase_c"/>
    <property type="match status" value="1"/>
</dbReference>
<dbReference type="Gene3D" id="3.30.565.10">
    <property type="entry name" value="Histidine kinase-like ATPase, C-terminal domain"/>
    <property type="match status" value="1"/>
</dbReference>
<feature type="domain" description="Response regulatory" evidence="9">
    <location>
        <begin position="141"/>
        <end position="258"/>
    </location>
</feature>
<name>I7A5S5_MELRP</name>
<evidence type="ECO:0000259" key="10">
    <source>
        <dbReference type="PROSITE" id="PS50112"/>
    </source>
</evidence>
<dbReference type="Pfam" id="PF00072">
    <property type="entry name" value="Response_reg"/>
    <property type="match status" value="2"/>
</dbReference>
<organism evidence="12 13">
    <name type="scientific">Melioribacter roseus (strain DSM 23840 / JCM 17771 / VKM B-2668 / P3M-2)</name>
    <dbReference type="NCBI Taxonomy" id="1191523"/>
    <lineage>
        <taxon>Bacteria</taxon>
        <taxon>Pseudomonadati</taxon>
        <taxon>Ignavibacteriota</taxon>
        <taxon>Ignavibacteria</taxon>
        <taxon>Ignavibacteriales</taxon>
        <taxon>Melioribacteraceae</taxon>
        <taxon>Melioribacter</taxon>
    </lineage>
</organism>
<reference evidence="12 13" key="1">
    <citation type="journal article" date="2013" name="PLoS ONE">
        <title>Genomic analysis of Melioribacter roseus, facultatively anaerobic organotrophic bacterium representing a novel deep lineage within Bacteriodetes/Chlorobi group.</title>
        <authorList>
            <person name="Kadnikov V.V."/>
            <person name="Mardanov A.V."/>
            <person name="Podosokorskaya O.A."/>
            <person name="Gavrilov S.N."/>
            <person name="Kublanov I.V."/>
            <person name="Beletsky A.V."/>
            <person name="Bonch-Osmolovskaya E.A."/>
            <person name="Ravin N.V."/>
        </authorList>
    </citation>
    <scope>NUCLEOTIDE SEQUENCE [LARGE SCALE GENOMIC DNA]</scope>
    <source>
        <strain evidence="13">JCM 17771 / P3M-2</strain>
    </source>
</reference>
<dbReference type="InterPro" id="IPR003661">
    <property type="entry name" value="HisK_dim/P_dom"/>
</dbReference>
<dbReference type="NCBIfam" id="TIGR00229">
    <property type="entry name" value="sensory_box"/>
    <property type="match status" value="2"/>
</dbReference>
<dbReference type="InterPro" id="IPR036890">
    <property type="entry name" value="HATPase_C_sf"/>
</dbReference>
<proteinExistence type="predicted"/>
<dbReference type="InterPro" id="IPR001789">
    <property type="entry name" value="Sig_transdc_resp-reg_receiver"/>
</dbReference>
<dbReference type="Gene3D" id="1.10.287.130">
    <property type="match status" value="1"/>
</dbReference>
<dbReference type="InterPro" id="IPR005467">
    <property type="entry name" value="His_kinase_dom"/>
</dbReference>
<dbReference type="InterPro" id="IPR036097">
    <property type="entry name" value="HisK_dim/P_sf"/>
</dbReference>
<dbReference type="InterPro" id="IPR035965">
    <property type="entry name" value="PAS-like_dom_sf"/>
</dbReference>
<dbReference type="EMBL" id="CP003557">
    <property type="protein sequence ID" value="AFN75251.1"/>
    <property type="molecule type" value="Genomic_DNA"/>
</dbReference>
<dbReference type="PRINTS" id="PR00344">
    <property type="entry name" value="BCTRLSENSOR"/>
</dbReference>
<dbReference type="EC" id="2.7.13.3" evidence="2"/>
<dbReference type="PROSITE" id="PS50110">
    <property type="entry name" value="RESPONSE_REGULATORY"/>
    <property type="match status" value="2"/>
</dbReference>
<dbReference type="PROSITE" id="PS50113">
    <property type="entry name" value="PAC"/>
    <property type="match status" value="1"/>
</dbReference>
<evidence type="ECO:0000256" key="1">
    <source>
        <dbReference type="ARBA" id="ARBA00000085"/>
    </source>
</evidence>
<dbReference type="PANTHER" id="PTHR43047:SF72">
    <property type="entry name" value="OSMOSENSING HISTIDINE PROTEIN KINASE SLN1"/>
    <property type="match status" value="1"/>
</dbReference>